<organism evidence="1 2">
    <name type="scientific">Staphylococcus aureus</name>
    <dbReference type="NCBI Taxonomy" id="1280"/>
    <lineage>
        <taxon>Bacteria</taxon>
        <taxon>Bacillati</taxon>
        <taxon>Bacillota</taxon>
        <taxon>Bacilli</taxon>
        <taxon>Bacillales</taxon>
        <taxon>Staphylococcaceae</taxon>
        <taxon>Staphylococcus</taxon>
    </lineage>
</organism>
<sequence>MNGLSIKLKILRFEEVLIKNWPGLHIEPLQAPENMEVLIGWTGSPASSPHFVSEVKRLKSDPSFTVTS</sequence>
<dbReference type="Gene3D" id="3.30.70.890">
    <property type="entry name" value="GHMP kinase, C-terminal domain"/>
    <property type="match status" value="1"/>
</dbReference>
<reference evidence="1 2" key="1">
    <citation type="submission" date="2018-06" db="EMBL/GenBank/DDBJ databases">
        <authorList>
            <consortium name="Pathogen Informatics"/>
            <person name="Doyle S."/>
        </authorList>
    </citation>
    <scope>NUCLEOTIDE SEQUENCE [LARGE SCALE GENOMIC DNA]</scope>
    <source>
        <strain evidence="1 2">NCTC5664</strain>
    </source>
</reference>
<dbReference type="Proteomes" id="UP000254502">
    <property type="component" value="Unassembled WGS sequence"/>
</dbReference>
<dbReference type="GO" id="GO:0004631">
    <property type="term" value="F:phosphomevalonate kinase activity"/>
    <property type="evidence" value="ECO:0007669"/>
    <property type="project" value="UniProtKB-EC"/>
</dbReference>
<keyword evidence="1" id="KW-0418">Kinase</keyword>
<keyword evidence="1" id="KW-0808">Transferase</keyword>
<dbReference type="InterPro" id="IPR036554">
    <property type="entry name" value="GHMP_kinase_C_sf"/>
</dbReference>
<dbReference type="EMBL" id="UHAQ01000002">
    <property type="protein sequence ID" value="SUK30611.1"/>
    <property type="molecule type" value="Genomic_DNA"/>
</dbReference>
<gene>
    <name evidence="1" type="primary">mvaK2_2</name>
    <name evidence="1" type="ORF">NCTC5664_00026</name>
</gene>
<protein>
    <submittedName>
        <fullName evidence="1">Phosphomevalonate kinase</fullName>
        <ecNumber evidence="1">2.7.4.2</ecNumber>
    </submittedName>
</protein>
<name>A0A380DKV6_STAAU</name>
<dbReference type="AlphaFoldDB" id="A0A380DKV6"/>
<dbReference type="EC" id="2.7.4.2" evidence="1"/>
<evidence type="ECO:0000313" key="2">
    <source>
        <dbReference type="Proteomes" id="UP000254502"/>
    </source>
</evidence>
<accession>A0A380DKV6</accession>
<evidence type="ECO:0000313" key="1">
    <source>
        <dbReference type="EMBL" id="SUK30611.1"/>
    </source>
</evidence>
<proteinExistence type="predicted"/>